<comment type="caution">
    <text evidence="2">The sequence shown here is derived from an EMBL/GenBank/DDBJ whole genome shotgun (WGS) entry which is preliminary data.</text>
</comment>
<accession>A0AAW2AAT3</accession>
<evidence type="ECO:0000313" key="3">
    <source>
        <dbReference type="Proteomes" id="UP001479290"/>
    </source>
</evidence>
<evidence type="ECO:0000313" key="2">
    <source>
        <dbReference type="EMBL" id="KAK9969953.1"/>
    </source>
</evidence>
<dbReference type="EMBL" id="JAWDJR010000009">
    <property type="protein sequence ID" value="KAK9969953.1"/>
    <property type="molecule type" value="Genomic_DNA"/>
</dbReference>
<feature type="non-terminal residue" evidence="2">
    <location>
        <position position="112"/>
    </location>
</feature>
<sequence>MSVDEDITVGKLYADTKLMLLRFYLTTKKKSNFSLHMQQDTDATLRTEDNSSTTMPAESTGNTDVIDIESNTGPEMFLYSTEINSSNIDENALDDSNTITFLNGDIFNVENQ</sequence>
<gene>
    <name evidence="2" type="ORF">ABG768_028094</name>
</gene>
<dbReference type="Proteomes" id="UP001479290">
    <property type="component" value="Unassembled WGS sequence"/>
</dbReference>
<proteinExistence type="predicted"/>
<protein>
    <submittedName>
        <fullName evidence="2">Uncharacterized protein</fullName>
    </submittedName>
</protein>
<dbReference type="AlphaFoldDB" id="A0AAW2AAT3"/>
<reference evidence="2 3" key="1">
    <citation type="submission" date="2024-05" db="EMBL/GenBank/DDBJ databases">
        <title>A high-quality chromosomal-level genome assembly of Topmouth culter (Culter alburnus).</title>
        <authorList>
            <person name="Zhao H."/>
        </authorList>
    </citation>
    <scope>NUCLEOTIDE SEQUENCE [LARGE SCALE GENOMIC DNA]</scope>
    <source>
        <strain evidence="2">CATC2023</strain>
        <tissue evidence="2">Muscle</tissue>
    </source>
</reference>
<name>A0AAW2AAT3_CULAL</name>
<feature type="compositionally biased region" description="Polar residues" evidence="1">
    <location>
        <begin position="50"/>
        <end position="65"/>
    </location>
</feature>
<organism evidence="2 3">
    <name type="scientific">Culter alburnus</name>
    <name type="common">Topmouth culter</name>
    <dbReference type="NCBI Taxonomy" id="194366"/>
    <lineage>
        <taxon>Eukaryota</taxon>
        <taxon>Metazoa</taxon>
        <taxon>Chordata</taxon>
        <taxon>Craniata</taxon>
        <taxon>Vertebrata</taxon>
        <taxon>Euteleostomi</taxon>
        <taxon>Actinopterygii</taxon>
        <taxon>Neopterygii</taxon>
        <taxon>Teleostei</taxon>
        <taxon>Ostariophysi</taxon>
        <taxon>Cypriniformes</taxon>
        <taxon>Xenocyprididae</taxon>
        <taxon>Xenocypridinae</taxon>
        <taxon>Culter</taxon>
    </lineage>
</organism>
<keyword evidence="3" id="KW-1185">Reference proteome</keyword>
<feature type="region of interest" description="Disordered" evidence="1">
    <location>
        <begin position="41"/>
        <end position="65"/>
    </location>
</feature>
<evidence type="ECO:0000256" key="1">
    <source>
        <dbReference type="SAM" id="MobiDB-lite"/>
    </source>
</evidence>